<feature type="transmembrane region" description="Helical" evidence="6">
    <location>
        <begin position="764"/>
        <end position="785"/>
    </location>
</feature>
<evidence type="ECO:0000256" key="4">
    <source>
        <dbReference type="ARBA" id="ARBA00022989"/>
    </source>
</evidence>
<dbReference type="PANTHER" id="PTHR30572">
    <property type="entry name" value="MEMBRANE COMPONENT OF TRANSPORTER-RELATED"/>
    <property type="match status" value="1"/>
</dbReference>
<evidence type="ECO:0000256" key="3">
    <source>
        <dbReference type="ARBA" id="ARBA00022692"/>
    </source>
</evidence>
<keyword evidence="5 6" id="KW-0472">Membrane</keyword>
<keyword evidence="10" id="KW-1185">Reference proteome</keyword>
<dbReference type="InterPro" id="IPR025857">
    <property type="entry name" value="MacB_PCD"/>
</dbReference>
<sequence length="804" mass="93083">MLFKILREYLRRIARNYKIYAVSILGMSVAIIATFHIYHFVYKELSVDKFHEKREDIYRLVNNYDNTNTKSTTTFLPIGPILKDKIPEVKDFARITTYEEPHKLKTDTGIEKKVSPRFTDSSFFDLFNFDLQQGSLQTFSDTPNGIIISEKIANSLFGNESPIGKQITISKYRNESKWLLEVVGVLKTLPEVSTIQGDCFINIESLEILVGDRFKNSLWNMLLVELFIHAPDISNINEFTEKVKDLTIDEANLVRNPNYPMKREYFNIEFQRLDKMYFYSTTIREQKNKGSLQFLKIITLVGLLTLLLAITNYIIMNLGLSLTRANEFKIKRYLGTSKKHVFIQLIIESFLNAFVCFLLALITYPLLNRAIALLIGVEYHLTFKDDYLMILSFLLVVLFIGFIIGVFQYLLSYRAVFSESKTQISNSWMTKRLMITFQIFLFIGLIICVSIIKKQVDFIETKDVGFNFHNVIGVFPDKHGEELKDELLSKSYVEKIAGGETLFKTEYQLEDVTIQSNQEKVKTMVVLGDTDYLELYNVELLYGKTLNPSKLQTFYNFKALHRGEELVEVLVNEAFVKRANLKDPIGTPLRVHSNSVIVGVFKNVNNTPLYEPIQPIVIGYNFPFFKNMFQVRFKEGYKNQVMSDIASVFKRNNASFDYFKDFIEYTDYQDIYKKELQLKRLLEAFTVIVLFISLLGLVAISLFITESKTKEIGIRKVNGATINEIMLMLNKDFVKWVGIAFIIACPIAYYAMHKWLENFAYKTALSWWVFALAGLFTLVIALLTVSWQTYRAATSNPVQSLRDE</sequence>
<dbReference type="EMBL" id="JAELVQ010000012">
    <property type="protein sequence ID" value="MBJ6368552.1"/>
    <property type="molecule type" value="Genomic_DNA"/>
</dbReference>
<comment type="subcellular location">
    <subcellularLocation>
        <location evidence="1">Cell membrane</location>
        <topology evidence="1">Multi-pass membrane protein</topology>
    </subcellularLocation>
</comment>
<accession>A0A8J7IFZ4</accession>
<dbReference type="InterPro" id="IPR003838">
    <property type="entry name" value="ABC3_permease_C"/>
</dbReference>
<dbReference type="Pfam" id="PF12704">
    <property type="entry name" value="MacB_PCD"/>
    <property type="match status" value="1"/>
</dbReference>
<evidence type="ECO:0000256" key="5">
    <source>
        <dbReference type="ARBA" id="ARBA00023136"/>
    </source>
</evidence>
<proteinExistence type="predicted"/>
<evidence type="ECO:0000259" key="7">
    <source>
        <dbReference type="Pfam" id="PF02687"/>
    </source>
</evidence>
<name>A0A8J7IFZ4_9FLAO</name>
<feature type="transmembrane region" description="Helical" evidence="6">
    <location>
        <begin position="387"/>
        <end position="411"/>
    </location>
</feature>
<organism evidence="9 10">
    <name type="scientific">Snuella sedimenti</name>
    <dbReference type="NCBI Taxonomy" id="2798802"/>
    <lineage>
        <taxon>Bacteria</taxon>
        <taxon>Pseudomonadati</taxon>
        <taxon>Bacteroidota</taxon>
        <taxon>Flavobacteriia</taxon>
        <taxon>Flavobacteriales</taxon>
        <taxon>Flavobacteriaceae</taxon>
        <taxon>Snuella</taxon>
    </lineage>
</organism>
<evidence type="ECO:0000256" key="1">
    <source>
        <dbReference type="ARBA" id="ARBA00004651"/>
    </source>
</evidence>
<feature type="domain" description="MacB-like periplasmic core" evidence="8">
    <location>
        <begin position="21"/>
        <end position="244"/>
    </location>
</feature>
<keyword evidence="2" id="KW-1003">Cell membrane</keyword>
<dbReference type="Proteomes" id="UP000610931">
    <property type="component" value="Unassembled WGS sequence"/>
</dbReference>
<reference evidence="9" key="1">
    <citation type="submission" date="2020-12" db="EMBL/GenBank/DDBJ databases">
        <title>Snuella sp. nov., isolated from sediment in Incheon.</title>
        <authorList>
            <person name="Kim W."/>
        </authorList>
    </citation>
    <scope>NUCLEOTIDE SEQUENCE</scope>
    <source>
        <strain evidence="9">CAU 1569</strain>
    </source>
</reference>
<dbReference type="InterPro" id="IPR050250">
    <property type="entry name" value="Macrolide_Exporter_MacB"/>
</dbReference>
<protein>
    <submittedName>
        <fullName evidence="9">ABC transporter permease</fullName>
    </submittedName>
</protein>
<dbReference type="RefSeq" id="WP_199115314.1">
    <property type="nucleotide sequence ID" value="NZ_JAELVQ010000012.1"/>
</dbReference>
<feature type="transmembrane region" description="Helical" evidence="6">
    <location>
        <begin position="684"/>
        <end position="705"/>
    </location>
</feature>
<feature type="transmembrane region" description="Helical" evidence="6">
    <location>
        <begin position="733"/>
        <end position="752"/>
    </location>
</feature>
<evidence type="ECO:0000313" key="10">
    <source>
        <dbReference type="Proteomes" id="UP000610931"/>
    </source>
</evidence>
<feature type="transmembrane region" description="Helical" evidence="6">
    <location>
        <begin position="294"/>
        <end position="320"/>
    </location>
</feature>
<dbReference type="Pfam" id="PF02687">
    <property type="entry name" value="FtsX"/>
    <property type="match status" value="2"/>
</dbReference>
<feature type="transmembrane region" description="Helical" evidence="6">
    <location>
        <begin position="432"/>
        <end position="452"/>
    </location>
</feature>
<dbReference type="GO" id="GO:0005886">
    <property type="term" value="C:plasma membrane"/>
    <property type="evidence" value="ECO:0007669"/>
    <property type="project" value="UniProtKB-SubCell"/>
</dbReference>
<comment type="caution">
    <text evidence="9">The sequence shown here is derived from an EMBL/GenBank/DDBJ whole genome shotgun (WGS) entry which is preliminary data.</text>
</comment>
<keyword evidence="3 6" id="KW-0812">Transmembrane</keyword>
<dbReference type="PANTHER" id="PTHR30572:SF18">
    <property type="entry name" value="ABC-TYPE MACROLIDE FAMILY EXPORT SYSTEM PERMEASE COMPONENT 2"/>
    <property type="match status" value="1"/>
</dbReference>
<feature type="transmembrane region" description="Helical" evidence="6">
    <location>
        <begin position="341"/>
        <end position="367"/>
    </location>
</feature>
<evidence type="ECO:0000313" key="9">
    <source>
        <dbReference type="EMBL" id="MBJ6368552.1"/>
    </source>
</evidence>
<feature type="domain" description="ABC3 transporter permease C-terminal" evidence="7">
    <location>
        <begin position="301"/>
        <end position="406"/>
    </location>
</feature>
<feature type="domain" description="ABC3 transporter permease C-terminal" evidence="7">
    <location>
        <begin position="685"/>
        <end position="797"/>
    </location>
</feature>
<evidence type="ECO:0000259" key="8">
    <source>
        <dbReference type="Pfam" id="PF12704"/>
    </source>
</evidence>
<feature type="transmembrane region" description="Helical" evidence="6">
    <location>
        <begin position="20"/>
        <end position="41"/>
    </location>
</feature>
<evidence type="ECO:0000256" key="6">
    <source>
        <dbReference type="SAM" id="Phobius"/>
    </source>
</evidence>
<keyword evidence="4 6" id="KW-1133">Transmembrane helix</keyword>
<evidence type="ECO:0000256" key="2">
    <source>
        <dbReference type="ARBA" id="ARBA00022475"/>
    </source>
</evidence>
<dbReference type="AlphaFoldDB" id="A0A8J7IFZ4"/>
<gene>
    <name evidence="9" type="ORF">JF259_10680</name>
</gene>
<dbReference type="GO" id="GO:0022857">
    <property type="term" value="F:transmembrane transporter activity"/>
    <property type="evidence" value="ECO:0007669"/>
    <property type="project" value="TreeGrafter"/>
</dbReference>